<evidence type="ECO:0000313" key="3">
    <source>
        <dbReference type="Proteomes" id="UP000234166"/>
    </source>
</evidence>
<dbReference type="Proteomes" id="UP000234166">
    <property type="component" value="Unassembled WGS sequence"/>
</dbReference>
<name>A0AB38DX72_XANCH</name>
<dbReference type="EMBL" id="OCYT01000034">
    <property type="protein sequence ID" value="SON77293.1"/>
    <property type="molecule type" value="Genomic_DNA"/>
</dbReference>
<evidence type="ECO:0000313" key="4">
    <source>
        <dbReference type="Proteomes" id="UP000234181"/>
    </source>
</evidence>
<comment type="caution">
    <text evidence="2">The sequence shown here is derived from an EMBL/GenBank/DDBJ whole genome shotgun (WGS) entry which is preliminary data.</text>
</comment>
<protein>
    <submittedName>
        <fullName evidence="2">Uncharacterized protein</fullName>
    </submittedName>
</protein>
<sequence>MSWEAYEVARLAGLKVDELRHTAFHLQTSAGLLGFASFAARMRQAHRGELGPSALNRASTL</sequence>
<evidence type="ECO:0000313" key="1">
    <source>
        <dbReference type="EMBL" id="SON77293.1"/>
    </source>
</evidence>
<reference evidence="3 4" key="1">
    <citation type="submission" date="2017-10" db="EMBL/GenBank/DDBJ databases">
        <authorList>
            <person name="Regsiter A."/>
            <person name="William W."/>
        </authorList>
    </citation>
    <scope>NUCLEOTIDE SEQUENCE [LARGE SCALE GENOMIC DNA]</scope>
    <source>
        <strain evidence="1 4">CFBP6984</strain>
        <strain evidence="2 3">CFBP7430</strain>
    </source>
</reference>
<accession>A0AB38DX72</accession>
<dbReference type="AlphaFoldDB" id="A0AB38DX72"/>
<keyword evidence="4" id="KW-1185">Reference proteome</keyword>
<dbReference type="Proteomes" id="UP000234181">
    <property type="component" value="Unassembled WGS sequence"/>
</dbReference>
<proteinExistence type="predicted"/>
<organism evidence="2 3">
    <name type="scientific">Xanthomonas campestris pv. phaseoli</name>
    <dbReference type="NCBI Taxonomy" id="317013"/>
    <lineage>
        <taxon>Bacteria</taxon>
        <taxon>Pseudomonadati</taxon>
        <taxon>Pseudomonadota</taxon>
        <taxon>Gammaproteobacteria</taxon>
        <taxon>Lysobacterales</taxon>
        <taxon>Lysobacteraceae</taxon>
        <taxon>Xanthomonas</taxon>
    </lineage>
</organism>
<dbReference type="EMBL" id="OCYS01000033">
    <property type="protein sequence ID" value="SON82658.1"/>
    <property type="molecule type" value="Genomic_DNA"/>
</dbReference>
<gene>
    <name evidence="1" type="ORF">XAP6984_1290003</name>
    <name evidence="2" type="ORF">XAP7430_1280003</name>
</gene>
<evidence type="ECO:0000313" key="2">
    <source>
        <dbReference type="EMBL" id="SON82658.1"/>
    </source>
</evidence>